<sequence length="277" mass="31700">MAYPRDTSESEDRRSHSRNPSPQKPLRRKRSVTFADPPIPHKSERRRVKRDPVGKDRVSYMGPERAMKYLEEQEEDSYGDVESSLSSGSSSGSEYQYRPVYGVEVAVPGEGRGGTYGSEREESTRSTYVRNPETGAGGRGTYVRGPEPRDTYVHESEYQKHRGHSLGSSPESEAERRRRHRRVIDDQIIREAQKTRMRKRNDDQHRYQSQKSSQRTRNEKQPAKKPTKEPWITDIGTWCAILEWACVALHIAAEPRGGWASLSKGRMNGAKVGRGRR</sequence>
<feature type="compositionally biased region" description="Basic and acidic residues" evidence="1">
    <location>
        <begin position="183"/>
        <end position="206"/>
    </location>
</feature>
<feature type="region of interest" description="Disordered" evidence="1">
    <location>
        <begin position="1"/>
        <end position="229"/>
    </location>
</feature>
<dbReference type="AlphaFoldDB" id="S3DQG4"/>
<dbReference type="KEGG" id="glz:GLAREA_09839"/>
<dbReference type="Proteomes" id="UP000016922">
    <property type="component" value="Unassembled WGS sequence"/>
</dbReference>
<name>S3DQG4_GLAL2</name>
<feature type="compositionally biased region" description="Basic and acidic residues" evidence="1">
    <location>
        <begin position="146"/>
        <end position="160"/>
    </location>
</feature>
<feature type="compositionally biased region" description="Basic and acidic residues" evidence="1">
    <location>
        <begin position="216"/>
        <end position="228"/>
    </location>
</feature>
<evidence type="ECO:0000256" key="1">
    <source>
        <dbReference type="SAM" id="MobiDB-lite"/>
    </source>
</evidence>
<accession>S3DQG4</accession>
<proteinExistence type="predicted"/>
<dbReference type="EMBL" id="KE145368">
    <property type="protein sequence ID" value="EPE28718.1"/>
    <property type="molecule type" value="Genomic_DNA"/>
</dbReference>
<protein>
    <submittedName>
        <fullName evidence="2">Uncharacterized protein</fullName>
    </submittedName>
</protein>
<evidence type="ECO:0000313" key="2">
    <source>
        <dbReference type="EMBL" id="EPE28718.1"/>
    </source>
</evidence>
<gene>
    <name evidence="2" type="ORF">GLAREA_09839</name>
</gene>
<dbReference type="RefSeq" id="XP_008084626.1">
    <property type="nucleotide sequence ID" value="XM_008086435.1"/>
</dbReference>
<organism evidence="2 3">
    <name type="scientific">Glarea lozoyensis (strain ATCC 20868 / MF5171)</name>
    <dbReference type="NCBI Taxonomy" id="1116229"/>
    <lineage>
        <taxon>Eukaryota</taxon>
        <taxon>Fungi</taxon>
        <taxon>Dikarya</taxon>
        <taxon>Ascomycota</taxon>
        <taxon>Pezizomycotina</taxon>
        <taxon>Leotiomycetes</taxon>
        <taxon>Helotiales</taxon>
        <taxon>Helotiaceae</taxon>
        <taxon>Glarea</taxon>
    </lineage>
</organism>
<reference evidence="2 3" key="1">
    <citation type="journal article" date="2013" name="BMC Genomics">
        <title>Genomics-driven discovery of the pneumocandin biosynthetic gene cluster in the fungus Glarea lozoyensis.</title>
        <authorList>
            <person name="Chen L."/>
            <person name="Yue Q."/>
            <person name="Zhang X."/>
            <person name="Xiang M."/>
            <person name="Wang C."/>
            <person name="Li S."/>
            <person name="Che Y."/>
            <person name="Ortiz-Lopez F.J."/>
            <person name="Bills G.F."/>
            <person name="Liu X."/>
            <person name="An Z."/>
        </authorList>
    </citation>
    <scope>NUCLEOTIDE SEQUENCE [LARGE SCALE GENOMIC DNA]</scope>
    <source>
        <strain evidence="3">ATCC 20868 / MF5171</strain>
    </source>
</reference>
<evidence type="ECO:0000313" key="3">
    <source>
        <dbReference type="Proteomes" id="UP000016922"/>
    </source>
</evidence>
<feature type="compositionally biased region" description="Basic and acidic residues" evidence="1">
    <location>
        <begin position="1"/>
        <end position="14"/>
    </location>
</feature>
<dbReference type="GeneID" id="19468886"/>
<dbReference type="HOGENOM" id="CLU_1004922_0_0_1"/>
<keyword evidence="3" id="KW-1185">Reference proteome</keyword>
<feature type="compositionally biased region" description="Low complexity" evidence="1">
    <location>
        <begin position="83"/>
        <end position="93"/>
    </location>
</feature>